<dbReference type="OMA" id="IKRKGCC"/>
<accession>M8A320</accession>
<dbReference type="STRING" id="4572.M8A320"/>
<evidence type="ECO:0000259" key="1">
    <source>
        <dbReference type="Pfam" id="PF13968"/>
    </source>
</evidence>
<sequence>MTWSHDARDLWKNPKITMIWIELLVSLVAGILLLLACFGSRRRRSRNWFLQKGVLGAYTVSFSLATYTLGSMQSSEVKSSMYPVWALSLFMLHACTDSMTAYSLDDNIQVTRLNYQAFMYHTYVVLLFTTVHTKSNYIPELAYISFIAVTRYLQRLAVCHLAAYSWNLNKTVADYMYGQQNGRVFDPATMEGCNYLVDWPISESKFDASTSYGTQLTVGDHDEVITIEKIWVKSLGPELKDACLSFSLFHLLRRRFFGFACDESKGRTHEFIFKGLLTDGATDYNRVFKVIEVELAYMYDFFFTKYAVIYYGSPSATVWSVISIIGISITAYVTAKAPVNVYQGDSAIASTIIDDVVITLVILTSTALLEFVQLLYYWTGIWGRVSFACQSIREQARFSRTNSQTKKTRTRGGWVMGLKGLLANIGVSRASNNHYWQHKLGQYSLLDSVSCNPRPSADTLSLRTRTIMLVWRVCYLSNFMLNHRQNEQAFRARKRTWKSVELPDEVKKAVICSLKRTSGTLSNGKSSLRFNGAHDLLWACKWELHPDPSWSQRKQNQTHIILTWHIATWYCEMATLSEDRATKPDVCTVSIATKLSKYCAYLVVSVPKLLPGHHYDTRSKFDAAIVEAIKLPPESTSMYEAMKRLKLPQEPKTIFESGVKLGKQLEEMEEGARWQVMAGFWAEMLLYLAPSDNVNEHIEQLTQGGEFITHLWALLSHAGILERDEEHQAGEACDQHRVDSFVSTASCFCQCLRRYHPWQQLNTSQEEHLEEEGVPETTPVRYNSSAHRRPLNPAPFIVAQHPNSEGVLFSFDNIWRHDRHFFWRQNQSFSRRLVERLVLSE</sequence>
<dbReference type="AlphaFoldDB" id="M8A320"/>
<dbReference type="EMBL" id="KD032867">
    <property type="protein sequence ID" value="EMS66376.1"/>
    <property type="molecule type" value="Genomic_DNA"/>
</dbReference>
<dbReference type="InterPro" id="IPR007658">
    <property type="entry name" value="DUF594"/>
</dbReference>
<dbReference type="Pfam" id="PF04578">
    <property type="entry name" value="DUF594"/>
    <property type="match status" value="1"/>
</dbReference>
<dbReference type="InterPro" id="IPR025315">
    <property type="entry name" value="DUF4220"/>
</dbReference>
<gene>
    <name evidence="2" type="ORF">TRIUR3_02732</name>
</gene>
<evidence type="ECO:0000313" key="2">
    <source>
        <dbReference type="EMBL" id="EMS66376.1"/>
    </source>
</evidence>
<dbReference type="eggNOG" id="ENOG502QSWW">
    <property type="taxonomic scope" value="Eukaryota"/>
</dbReference>
<protein>
    <recommendedName>
        <fullName evidence="1">DUF4220 domain-containing protein</fullName>
    </recommendedName>
</protein>
<reference evidence="2" key="1">
    <citation type="journal article" date="2013" name="Nature">
        <title>Draft genome of the wheat A-genome progenitor Triticum urartu.</title>
        <authorList>
            <person name="Ling H.Q."/>
            <person name="Zhao S."/>
            <person name="Liu D."/>
            <person name="Wang J."/>
            <person name="Sun H."/>
            <person name="Zhang C."/>
            <person name="Fan H."/>
            <person name="Li D."/>
            <person name="Dong L."/>
            <person name="Tao Y."/>
            <person name="Gao C."/>
            <person name="Wu H."/>
            <person name="Li Y."/>
            <person name="Cui Y."/>
            <person name="Guo X."/>
            <person name="Zheng S."/>
            <person name="Wang B."/>
            <person name="Yu K."/>
            <person name="Liang Q."/>
            <person name="Yang W."/>
            <person name="Lou X."/>
            <person name="Chen J."/>
            <person name="Feng M."/>
            <person name="Jian J."/>
            <person name="Zhang X."/>
            <person name="Luo G."/>
            <person name="Jiang Y."/>
            <person name="Liu J."/>
            <person name="Wang Z."/>
            <person name="Sha Y."/>
            <person name="Zhang B."/>
            <person name="Wu H."/>
            <person name="Tang D."/>
            <person name="Shen Q."/>
            <person name="Xue P."/>
            <person name="Zou S."/>
            <person name="Wang X."/>
            <person name="Liu X."/>
            <person name="Wang F."/>
            <person name="Yang Y."/>
            <person name="An X."/>
            <person name="Dong Z."/>
            <person name="Zhang K."/>
            <person name="Zhang X."/>
            <person name="Luo M.C."/>
            <person name="Dvorak J."/>
            <person name="Tong Y."/>
            <person name="Wang J."/>
            <person name="Yang H."/>
            <person name="Li Z."/>
            <person name="Wang D."/>
            <person name="Zhang A."/>
            <person name="Wang J."/>
        </authorList>
    </citation>
    <scope>NUCLEOTIDE SEQUENCE</scope>
</reference>
<feature type="domain" description="DUF4220" evidence="1">
    <location>
        <begin position="57"/>
        <end position="447"/>
    </location>
</feature>
<organism evidence="2">
    <name type="scientific">Triticum urartu</name>
    <name type="common">Red wild einkorn</name>
    <name type="synonym">Crithodium urartu</name>
    <dbReference type="NCBI Taxonomy" id="4572"/>
    <lineage>
        <taxon>Eukaryota</taxon>
        <taxon>Viridiplantae</taxon>
        <taxon>Streptophyta</taxon>
        <taxon>Embryophyta</taxon>
        <taxon>Tracheophyta</taxon>
        <taxon>Spermatophyta</taxon>
        <taxon>Magnoliopsida</taxon>
        <taxon>Liliopsida</taxon>
        <taxon>Poales</taxon>
        <taxon>Poaceae</taxon>
        <taxon>BOP clade</taxon>
        <taxon>Pooideae</taxon>
        <taxon>Triticodae</taxon>
        <taxon>Triticeae</taxon>
        <taxon>Triticinae</taxon>
        <taxon>Triticum</taxon>
    </lineage>
</organism>
<name>M8A320_TRIUA</name>
<dbReference type="Pfam" id="PF13968">
    <property type="entry name" value="DUF4220"/>
    <property type="match status" value="1"/>
</dbReference>
<proteinExistence type="predicted"/>
<dbReference type="PANTHER" id="PTHR31325">
    <property type="entry name" value="OS01G0798800 PROTEIN-RELATED"/>
    <property type="match status" value="1"/>
</dbReference>